<keyword evidence="4 5" id="KW-0501">Molybdenum cofactor biosynthesis</keyword>
<dbReference type="InterPro" id="IPR008284">
    <property type="entry name" value="MoCF_biosynth_CS"/>
</dbReference>
<organism evidence="7 8">
    <name type="scientific">Marinobacter xestospongiae</name>
    <dbReference type="NCBI Taxonomy" id="994319"/>
    <lineage>
        <taxon>Bacteria</taxon>
        <taxon>Pseudomonadati</taxon>
        <taxon>Pseudomonadota</taxon>
        <taxon>Gammaproteobacteria</taxon>
        <taxon>Pseudomonadales</taxon>
        <taxon>Marinobacteraceae</taxon>
        <taxon>Marinobacter</taxon>
    </lineage>
</organism>
<dbReference type="PANTHER" id="PTHR43232">
    <property type="entry name" value="MOLYBDENUM COFACTOR BIOSYNTHESIS PROTEIN B"/>
    <property type="match status" value="1"/>
</dbReference>
<sequence>MTSHTQAGNHALNIALLTVSDSRGVEQDTSGQYLEDSVLAAGHQLIARRILPDDIYLVRALISQWVAAPDIHAVIITGGTGFHERDSTPEAVMPLLDKTIDGFGEEFRRLSQTDIGSSTVQSRAFGGLANHTVIFCLPGSTGACRTGWEGILRDQLTATHKPCNFVGLLQRKPDRPVQRLQEVIGDKAVR</sequence>
<reference evidence="7 8" key="1">
    <citation type="submission" date="2023-10" db="EMBL/GenBank/DDBJ databases">
        <title>Characteristics and mechanism of a salt-tolerant marine origin heterotrophic nitrifying- aerobic denitrifying bacteria Marinobacter xestospongiae HN1.</title>
        <authorList>
            <person name="Qi R."/>
        </authorList>
    </citation>
    <scope>NUCLEOTIDE SEQUENCE [LARGE SCALE GENOMIC DNA]</scope>
    <source>
        <strain evidence="7 8">HN1</strain>
    </source>
</reference>
<dbReference type="SMART" id="SM00852">
    <property type="entry name" value="MoCF_biosynth"/>
    <property type="match status" value="1"/>
</dbReference>
<dbReference type="Pfam" id="PF00994">
    <property type="entry name" value="MoCF_biosynth"/>
    <property type="match status" value="1"/>
</dbReference>
<protein>
    <recommendedName>
        <fullName evidence="3 5">Molybdenum cofactor biosynthesis protein B</fullName>
    </recommendedName>
</protein>
<dbReference type="PANTHER" id="PTHR43232:SF2">
    <property type="entry name" value="MOLYBDENUM COFACTOR BIOSYNTHESIS PROTEIN B"/>
    <property type="match status" value="1"/>
</dbReference>
<evidence type="ECO:0000259" key="6">
    <source>
        <dbReference type="SMART" id="SM00852"/>
    </source>
</evidence>
<evidence type="ECO:0000256" key="3">
    <source>
        <dbReference type="ARBA" id="ARBA00015262"/>
    </source>
</evidence>
<keyword evidence="8" id="KW-1185">Reference proteome</keyword>
<evidence type="ECO:0000256" key="4">
    <source>
        <dbReference type="ARBA" id="ARBA00023150"/>
    </source>
</evidence>
<dbReference type="RefSeq" id="WP_316973162.1">
    <property type="nucleotide sequence ID" value="NZ_JAWIIJ010000003.1"/>
</dbReference>
<dbReference type="PROSITE" id="PS01078">
    <property type="entry name" value="MOCF_BIOSYNTHESIS_1"/>
    <property type="match status" value="1"/>
</dbReference>
<evidence type="ECO:0000256" key="1">
    <source>
        <dbReference type="ARBA" id="ARBA00005046"/>
    </source>
</evidence>
<feature type="domain" description="MoaB/Mog" evidence="6">
    <location>
        <begin position="15"/>
        <end position="158"/>
    </location>
</feature>
<evidence type="ECO:0000313" key="7">
    <source>
        <dbReference type="EMBL" id="MDV2078387.1"/>
    </source>
</evidence>
<dbReference type="CDD" id="cd00886">
    <property type="entry name" value="MogA_MoaB"/>
    <property type="match status" value="1"/>
</dbReference>
<comment type="caution">
    <text evidence="7">The sequence shown here is derived from an EMBL/GenBank/DDBJ whole genome shotgun (WGS) entry which is preliminary data.</text>
</comment>
<comment type="function">
    <text evidence="5">May be involved in the biosynthesis of molybdopterin.</text>
</comment>
<accession>A0ABU3VVT6</accession>
<gene>
    <name evidence="7" type="primary">moaB</name>
    <name evidence="7" type="ORF">RYS15_06810</name>
</gene>
<dbReference type="NCBIfam" id="TIGR02667">
    <property type="entry name" value="moaB_proteo"/>
    <property type="match status" value="1"/>
</dbReference>
<dbReference type="SUPFAM" id="SSF53218">
    <property type="entry name" value="Molybdenum cofactor biosynthesis proteins"/>
    <property type="match status" value="1"/>
</dbReference>
<dbReference type="Proteomes" id="UP001269819">
    <property type="component" value="Unassembled WGS sequence"/>
</dbReference>
<dbReference type="Gene3D" id="3.40.980.10">
    <property type="entry name" value="MoaB/Mog-like domain"/>
    <property type="match status" value="1"/>
</dbReference>
<evidence type="ECO:0000256" key="2">
    <source>
        <dbReference type="ARBA" id="ARBA00006112"/>
    </source>
</evidence>
<dbReference type="EMBL" id="JAWIIJ010000003">
    <property type="protein sequence ID" value="MDV2078387.1"/>
    <property type="molecule type" value="Genomic_DNA"/>
</dbReference>
<proteinExistence type="inferred from homology"/>
<comment type="pathway">
    <text evidence="1 5">Cofactor biosynthesis; molybdopterin biosynthesis.</text>
</comment>
<name>A0ABU3VVT6_9GAMM</name>
<dbReference type="InterPro" id="IPR001453">
    <property type="entry name" value="MoaB/Mog_dom"/>
</dbReference>
<evidence type="ECO:0000256" key="5">
    <source>
        <dbReference type="PIRNR" id="PIRNR006443"/>
    </source>
</evidence>
<comment type="similarity">
    <text evidence="2 5">Belongs to the MoaB/Mog family.</text>
</comment>
<dbReference type="InterPro" id="IPR013484">
    <property type="entry name" value="MoaB_proteobac"/>
</dbReference>
<dbReference type="NCBIfam" id="TIGR00177">
    <property type="entry name" value="molyb_syn"/>
    <property type="match status" value="1"/>
</dbReference>
<evidence type="ECO:0000313" key="8">
    <source>
        <dbReference type="Proteomes" id="UP001269819"/>
    </source>
</evidence>
<dbReference type="InterPro" id="IPR012245">
    <property type="entry name" value="MoaB"/>
</dbReference>
<dbReference type="InterPro" id="IPR036425">
    <property type="entry name" value="MoaB/Mog-like_dom_sf"/>
</dbReference>
<dbReference type="PIRSF" id="PIRSF006443">
    <property type="entry name" value="MoaB"/>
    <property type="match status" value="1"/>
</dbReference>